<feature type="domain" description="YbaK/aminoacyl-tRNA synthetase-associated" evidence="2">
    <location>
        <begin position="54"/>
        <end position="182"/>
    </location>
</feature>
<evidence type="ECO:0000259" key="2">
    <source>
        <dbReference type="Pfam" id="PF04073"/>
    </source>
</evidence>
<protein>
    <recommendedName>
        <fullName evidence="2">YbaK/aminoacyl-tRNA synthetase-associated domain-containing protein</fullName>
    </recommendedName>
</protein>
<dbReference type="CDD" id="cd04335">
    <property type="entry name" value="PrdX_deacylase"/>
    <property type="match status" value="1"/>
</dbReference>
<accession>A0AAQ3SA94</accession>
<dbReference type="SUPFAM" id="SSF55826">
    <property type="entry name" value="YbaK/ProRS associated domain"/>
    <property type="match status" value="1"/>
</dbReference>
<evidence type="ECO:0000313" key="3">
    <source>
        <dbReference type="EMBL" id="WVZ21541.1"/>
    </source>
</evidence>
<dbReference type="PANTHER" id="PTHR31423">
    <property type="entry name" value="YBAK DOMAIN-CONTAINING PROTEIN"/>
    <property type="match status" value="1"/>
</dbReference>
<gene>
    <name evidence="3" type="ORF">V8G54_008863</name>
</gene>
<dbReference type="Proteomes" id="UP001374535">
    <property type="component" value="Chromosome 2"/>
</dbReference>
<sequence>MDTVIVDKFLTALASVFPLCYSLSTISSPFMGFSKENLLARLKELQIPFSQYEHPVVLTVDAQAQYVGHLGGGLSKNLFLKDKKSRLYVVSALAATKVDLKAVLSQRLGLGKGGLRMAPEEALGEVLQVPLGCVTPFALVNESARDVSLLLDQGFKTQEHCFFHPLSNDMSISIKACDLDKFLKSIGRNPSYVDLEANPPVGKDQPPDLAALVPSGSVVLPDQPQKKSSQIPKDANHVSVGNGTSAVSAKVVKSSDGKSTKVPQTPVKNVNSSGYVADVGQFVEEILQKTSQLLLSEVKEENIKLHGEQLGTVVSDKLQKNLTSEFKNLAEIRPSMLYAKVCLLSLNSLLQMIFKNTAYTEGFHAGTHYRPPLL</sequence>
<reference evidence="3 4" key="1">
    <citation type="journal article" date="2023" name="Life. Sci Alliance">
        <title>Evolutionary insights into 3D genome organization and epigenetic landscape of Vigna mungo.</title>
        <authorList>
            <person name="Junaid A."/>
            <person name="Singh B."/>
            <person name="Bhatia S."/>
        </authorList>
    </citation>
    <scope>NUCLEOTIDE SEQUENCE [LARGE SCALE GENOMIC DNA]</scope>
    <source>
        <strain evidence="3">Urdbean</strain>
    </source>
</reference>
<dbReference type="InterPro" id="IPR040285">
    <property type="entry name" value="ProX/PRXD1"/>
</dbReference>
<evidence type="ECO:0000256" key="1">
    <source>
        <dbReference type="ARBA" id="ARBA00010201"/>
    </source>
</evidence>
<dbReference type="InterPro" id="IPR007214">
    <property type="entry name" value="YbaK/aa-tRNA-synth-assoc-dom"/>
</dbReference>
<evidence type="ECO:0000313" key="4">
    <source>
        <dbReference type="Proteomes" id="UP001374535"/>
    </source>
</evidence>
<name>A0AAQ3SA94_VIGMU</name>
<proteinExistence type="inferred from homology"/>
<dbReference type="Pfam" id="PF04073">
    <property type="entry name" value="tRNA_edit"/>
    <property type="match status" value="1"/>
</dbReference>
<dbReference type="GO" id="GO:0002161">
    <property type="term" value="F:aminoacyl-tRNA deacylase activity"/>
    <property type="evidence" value="ECO:0007669"/>
    <property type="project" value="InterPro"/>
</dbReference>
<dbReference type="Gene3D" id="3.90.960.10">
    <property type="entry name" value="YbaK/aminoacyl-tRNA synthetase-associated domain"/>
    <property type="match status" value="1"/>
</dbReference>
<dbReference type="EMBL" id="CP144699">
    <property type="protein sequence ID" value="WVZ21541.1"/>
    <property type="molecule type" value="Genomic_DNA"/>
</dbReference>
<comment type="similarity">
    <text evidence="1">Belongs to the PRORSD1 family.</text>
</comment>
<keyword evidence="4" id="KW-1185">Reference proteome</keyword>
<dbReference type="AlphaFoldDB" id="A0AAQ3SA94"/>
<dbReference type="InterPro" id="IPR036754">
    <property type="entry name" value="YbaK/aa-tRNA-synt-asso_dom_sf"/>
</dbReference>
<organism evidence="3 4">
    <name type="scientific">Vigna mungo</name>
    <name type="common">Black gram</name>
    <name type="synonym">Phaseolus mungo</name>
    <dbReference type="NCBI Taxonomy" id="3915"/>
    <lineage>
        <taxon>Eukaryota</taxon>
        <taxon>Viridiplantae</taxon>
        <taxon>Streptophyta</taxon>
        <taxon>Embryophyta</taxon>
        <taxon>Tracheophyta</taxon>
        <taxon>Spermatophyta</taxon>
        <taxon>Magnoliopsida</taxon>
        <taxon>eudicotyledons</taxon>
        <taxon>Gunneridae</taxon>
        <taxon>Pentapetalae</taxon>
        <taxon>rosids</taxon>
        <taxon>fabids</taxon>
        <taxon>Fabales</taxon>
        <taxon>Fabaceae</taxon>
        <taxon>Papilionoideae</taxon>
        <taxon>50 kb inversion clade</taxon>
        <taxon>NPAAA clade</taxon>
        <taxon>indigoferoid/millettioid clade</taxon>
        <taxon>Phaseoleae</taxon>
        <taxon>Vigna</taxon>
    </lineage>
</organism>
<dbReference type="FunFam" id="3.90.960.10:FF:000005">
    <property type="entry name" value="Putative prolyl-tRNA synthetase"/>
    <property type="match status" value="1"/>
</dbReference>
<dbReference type="PANTHER" id="PTHR31423:SF3">
    <property type="entry name" value="PROLYL-TRNA SYNTHETASE ASSOCIATED DOMAIN-CONTAINING PROTEIN 1-RELATED"/>
    <property type="match status" value="1"/>
</dbReference>